<name>A0A8J2YLS2_9BACL</name>
<reference evidence="1" key="1">
    <citation type="journal article" date="2014" name="Int. J. Syst. Evol. Microbiol.">
        <title>Complete genome sequence of Corynebacterium casei LMG S-19264T (=DSM 44701T), isolated from a smear-ripened cheese.</title>
        <authorList>
            <consortium name="US DOE Joint Genome Institute (JGI-PGF)"/>
            <person name="Walter F."/>
            <person name="Albersmeier A."/>
            <person name="Kalinowski J."/>
            <person name="Ruckert C."/>
        </authorList>
    </citation>
    <scope>NUCLEOTIDE SEQUENCE</scope>
    <source>
        <strain evidence="1">CGMCC 1.15371</strain>
    </source>
</reference>
<reference evidence="1" key="2">
    <citation type="submission" date="2020-09" db="EMBL/GenBank/DDBJ databases">
        <authorList>
            <person name="Sun Q."/>
            <person name="Zhou Y."/>
        </authorList>
    </citation>
    <scope>NUCLEOTIDE SEQUENCE</scope>
    <source>
        <strain evidence="1">CGMCC 1.15371</strain>
    </source>
</reference>
<evidence type="ECO:0000313" key="2">
    <source>
        <dbReference type="Proteomes" id="UP000628775"/>
    </source>
</evidence>
<protein>
    <submittedName>
        <fullName evidence="1">Uncharacterized protein</fullName>
    </submittedName>
</protein>
<sequence>MTSYDLTATEEALINSYILLPLTYRVLERDLRLLEMSKVKFKHPYYTLIEKALKQLAKDLHVTKAEVFKQKIKLYKKDDLHYDIWIRGWHHQKGYHPKLAAHWVEAKVTEYLNAKTHCL</sequence>
<gene>
    <name evidence="1" type="ORF">GCM10011391_32930</name>
</gene>
<dbReference type="Proteomes" id="UP000628775">
    <property type="component" value="Unassembled WGS sequence"/>
</dbReference>
<keyword evidence="2" id="KW-1185">Reference proteome</keyword>
<dbReference type="InterPro" id="IPR058600">
    <property type="entry name" value="YhjD-like"/>
</dbReference>
<evidence type="ECO:0000313" key="1">
    <source>
        <dbReference type="EMBL" id="GGE51534.1"/>
    </source>
</evidence>
<dbReference type="Pfam" id="PF26325">
    <property type="entry name" value="YhjD"/>
    <property type="match status" value="1"/>
</dbReference>
<organism evidence="1 2">
    <name type="scientific">Pullulanibacillus camelliae</name>
    <dbReference type="NCBI Taxonomy" id="1707096"/>
    <lineage>
        <taxon>Bacteria</taxon>
        <taxon>Bacillati</taxon>
        <taxon>Bacillota</taxon>
        <taxon>Bacilli</taxon>
        <taxon>Bacillales</taxon>
        <taxon>Sporolactobacillaceae</taxon>
        <taxon>Pullulanibacillus</taxon>
    </lineage>
</organism>
<proteinExistence type="predicted"/>
<comment type="caution">
    <text evidence="1">The sequence shown here is derived from an EMBL/GenBank/DDBJ whole genome shotgun (WGS) entry which is preliminary data.</text>
</comment>
<dbReference type="AlphaFoldDB" id="A0A8J2YLS2"/>
<dbReference type="EMBL" id="BMIR01000019">
    <property type="protein sequence ID" value="GGE51534.1"/>
    <property type="molecule type" value="Genomic_DNA"/>
</dbReference>
<accession>A0A8J2YLS2</accession>
<dbReference type="RefSeq" id="WP_188696841.1">
    <property type="nucleotide sequence ID" value="NZ_BMIR01000019.1"/>
</dbReference>